<feature type="region of interest" description="Disordered" evidence="7">
    <location>
        <begin position="1203"/>
        <end position="1239"/>
    </location>
</feature>
<dbReference type="InterPro" id="IPR003594">
    <property type="entry name" value="HATPase_dom"/>
</dbReference>
<feature type="domain" description="Histidine kinase" evidence="8">
    <location>
        <begin position="622"/>
        <end position="882"/>
    </location>
</feature>
<dbReference type="Pfam" id="PF00512">
    <property type="entry name" value="HisKA"/>
    <property type="match status" value="1"/>
</dbReference>
<evidence type="ECO:0000259" key="9">
    <source>
        <dbReference type="PROSITE" id="PS50110"/>
    </source>
</evidence>
<dbReference type="InterPro" id="IPR036097">
    <property type="entry name" value="HisK_dim/P_sf"/>
</dbReference>
<evidence type="ECO:0000313" key="10">
    <source>
        <dbReference type="EMBL" id="KPI34667.1"/>
    </source>
</evidence>
<dbReference type="FunFam" id="3.30.450.40:FF:000083">
    <property type="entry name" value="Sensor histidine kinase/response regulator, putative (AFU_orthologue AFUA_4G00660)"/>
    <property type="match status" value="1"/>
</dbReference>
<dbReference type="OrthoDB" id="303614at2759"/>
<dbReference type="Gene3D" id="3.30.565.10">
    <property type="entry name" value="Histidine kinase-like ATPase, C-terminal domain"/>
    <property type="match status" value="1"/>
</dbReference>
<evidence type="ECO:0000259" key="8">
    <source>
        <dbReference type="PROSITE" id="PS50109"/>
    </source>
</evidence>
<keyword evidence="5" id="KW-0418">Kinase</keyword>
<dbReference type="SUPFAM" id="SSF55874">
    <property type="entry name" value="ATPase domain of HSP90 chaperone/DNA topoisomerase II/histidine kinase"/>
    <property type="match status" value="1"/>
</dbReference>
<dbReference type="Gene3D" id="3.40.50.2300">
    <property type="match status" value="1"/>
</dbReference>
<dbReference type="FunFam" id="1.10.287.130:FF:000023">
    <property type="entry name" value="Sensor histidine kinase/response regulator, putative"/>
    <property type="match status" value="1"/>
</dbReference>
<dbReference type="SUPFAM" id="SSF55781">
    <property type="entry name" value="GAF domain-like"/>
    <property type="match status" value="1"/>
</dbReference>
<evidence type="ECO:0000256" key="7">
    <source>
        <dbReference type="SAM" id="MobiDB-lite"/>
    </source>
</evidence>
<keyword evidence="3 6" id="KW-0597">Phosphoprotein</keyword>
<feature type="domain" description="Response regulatory" evidence="9">
    <location>
        <begin position="1158"/>
        <end position="1318"/>
    </location>
</feature>
<dbReference type="EC" id="2.7.13.3" evidence="2"/>
<dbReference type="SUPFAM" id="SSF52172">
    <property type="entry name" value="CheY-like"/>
    <property type="match status" value="1"/>
</dbReference>
<dbReference type="SMART" id="SM00387">
    <property type="entry name" value="HATPase_c"/>
    <property type="match status" value="1"/>
</dbReference>
<dbReference type="InterPro" id="IPR001789">
    <property type="entry name" value="Sig_transdc_resp-reg_receiver"/>
</dbReference>
<feature type="compositionally biased region" description="Polar residues" evidence="7">
    <location>
        <begin position="515"/>
        <end position="527"/>
    </location>
</feature>
<dbReference type="InterPro" id="IPR005467">
    <property type="entry name" value="His_kinase_dom"/>
</dbReference>
<dbReference type="GO" id="GO:0005886">
    <property type="term" value="C:plasma membrane"/>
    <property type="evidence" value="ECO:0007669"/>
    <property type="project" value="TreeGrafter"/>
</dbReference>
<keyword evidence="4" id="KW-0808">Transferase</keyword>
<evidence type="ECO:0000256" key="4">
    <source>
        <dbReference type="ARBA" id="ARBA00022679"/>
    </source>
</evidence>
<evidence type="ECO:0000313" key="11">
    <source>
        <dbReference type="Proteomes" id="UP000038010"/>
    </source>
</evidence>
<dbReference type="PRINTS" id="PR00344">
    <property type="entry name" value="BCTRLSENSOR"/>
</dbReference>
<dbReference type="InterPro" id="IPR011006">
    <property type="entry name" value="CheY-like_superfamily"/>
</dbReference>
<sequence>MKAACVNPGSYGSSRSSRKESRREQHFYRYYGPLRQMSDRGPKFCDVRDPVARARHQAVSSPDKILTAFCQLGALRLKARRCLVFFFDVTRAYVMAEATQTLSLESDSTHGPGDELWLGYSTIPRDIACCEITIGLPHSLAVDATEYDRSKSAFVVNDLTAHPDLSSRAYVTEYPHGRFYAGVPITTPSGVNIGAYCILDDKPRDGVSREDLTFLRDMSQTIMTHLETVRSHAEKQQSNRMVAGIRSFIRGTSDVGPDAWGATEWQSDAGQVNPSMHHAVEYRLPATLIDPLATPTLSSTSATRNEYFSSEASSQQLPKQHSVQSGDNTAEAVSADDWVNTAMRHRMRTSTWDTLPTSDPRKHSHMSRFTPQSRGEADPIKRTFQRGAEVLCHCLSVDGVALLDASVRMFGGLGQHSEESTEGSSHDSDESDGMHTQADQPVGGWQAQQTRPCRVLGCAQALPDHVMATQGSDAQSAVKLTESYLRGLLRRHPTGEIWTFDQDLKLVTEDVSSSSDEASGVNLSSGAPSPATRKRRKALRSDAEILQSQFPGARCIALRGIWDHTRKRWSVGGIYWSYDPLRILTTDVEMPFVAAFNDVIIAEIRRLEVLGADKAKSDFISSVSHELRSPLHGILGSAELLSGYAFDSTASSLVEQINSCGHTLLDVIDHLLDFAHLKSLGLRKGAVKSSRIGRGTRSSGSSGRSPPAEGALEKLDESIALDDVTEGVVASTVYSFYYNQDAADRTYTPVILDVDSPGEPSWRCSLATGGWKRICMNLVTNALKYTPSGFIRVTLKQKPRPGSHRRSDAVLTVADSGIGMSTEFQKNHLFRDFSQEDTLSSGLGLGMHMVSRMVSAMGGRIEVTSNRDGTGTRIVVQIPLDHSRPHQDRNNSHEKKRFSLPSQMFGNLKVGFLKASSPPPTDRESALIATASAMARASVKKSLQSMGAHVETCQRVDQSNDLNIVVEADLADVLAELQQILVVGSQALAPPTLVVCIHSPSAAGLQEEWSTHPLQPRAAMAHIAMPCGTRQIGQAILDLLQLQNQRAQQVSNKSTHVEDLRGNVPTEERIVMDQNVAHDQTEKPWHGIVSHRTTSSIYETVVAVTPSPVEDETPGWLSLPSTAGTSGANSVGTLSPELLTPMTEQTSLFELCKIKGPTLLLVDDNDINLRLLVAFAKKLKYSYTTAVDGELAVDAFKHAHRNRSQHRSHWLRDNEAVGNKNDSQTNSDTTTVRDENNAGGAPGVIFMDINMPVMDGYEAVQQIRAYEKRHHMAPATIIAVTALQSEAAQAEAFGSGFDIFLSKPLKWKDLAKLMAELVVK</sequence>
<dbReference type="GO" id="GO:0000155">
    <property type="term" value="F:phosphorelay sensor kinase activity"/>
    <property type="evidence" value="ECO:0007669"/>
    <property type="project" value="InterPro"/>
</dbReference>
<dbReference type="PANTHER" id="PTHR43047">
    <property type="entry name" value="TWO-COMPONENT HISTIDINE PROTEIN KINASE"/>
    <property type="match status" value="1"/>
</dbReference>
<comment type="caution">
    <text evidence="10">The sequence shown here is derived from an EMBL/GenBank/DDBJ whole genome shotgun (WGS) entry which is preliminary data.</text>
</comment>
<comment type="catalytic activity">
    <reaction evidence="1">
        <text>ATP + protein L-histidine = ADP + protein N-phospho-L-histidine.</text>
        <dbReference type="EC" id="2.7.13.3"/>
    </reaction>
</comment>
<evidence type="ECO:0000256" key="2">
    <source>
        <dbReference type="ARBA" id="ARBA00012438"/>
    </source>
</evidence>
<feature type="compositionally biased region" description="Polar residues" evidence="7">
    <location>
        <begin position="1220"/>
        <end position="1230"/>
    </location>
</feature>
<evidence type="ECO:0000256" key="3">
    <source>
        <dbReference type="ARBA" id="ARBA00022553"/>
    </source>
</evidence>
<dbReference type="InterPro" id="IPR029016">
    <property type="entry name" value="GAF-like_dom_sf"/>
</dbReference>
<evidence type="ECO:0000256" key="6">
    <source>
        <dbReference type="PROSITE-ProRule" id="PRU00169"/>
    </source>
</evidence>
<dbReference type="GO" id="GO:0009927">
    <property type="term" value="F:histidine phosphotransfer kinase activity"/>
    <property type="evidence" value="ECO:0007669"/>
    <property type="project" value="TreeGrafter"/>
</dbReference>
<evidence type="ECO:0000256" key="1">
    <source>
        <dbReference type="ARBA" id="ARBA00000085"/>
    </source>
</evidence>
<dbReference type="VEuPathDB" id="FungiDB:AB675_68"/>
<feature type="region of interest" description="Disordered" evidence="7">
    <location>
        <begin position="300"/>
        <end position="378"/>
    </location>
</feature>
<gene>
    <name evidence="10" type="ORF">AB675_68</name>
</gene>
<feature type="compositionally biased region" description="Basic and acidic residues" evidence="7">
    <location>
        <begin position="416"/>
        <end position="428"/>
    </location>
</feature>
<protein>
    <recommendedName>
        <fullName evidence="2">histidine kinase</fullName>
        <ecNumber evidence="2">2.7.13.3</ecNumber>
    </recommendedName>
</protein>
<dbReference type="STRING" id="1664694.A0A0N1NX66"/>
<dbReference type="CDD" id="cd17546">
    <property type="entry name" value="REC_hyHK_CKI1_RcsC-like"/>
    <property type="match status" value="1"/>
</dbReference>
<name>A0A0N1NX66_9EURO</name>
<proteinExistence type="predicted"/>
<keyword evidence="11" id="KW-1185">Reference proteome</keyword>
<dbReference type="Gene3D" id="3.30.450.40">
    <property type="match status" value="1"/>
</dbReference>
<evidence type="ECO:0000256" key="5">
    <source>
        <dbReference type="ARBA" id="ARBA00022777"/>
    </source>
</evidence>
<feature type="compositionally biased region" description="Polar residues" evidence="7">
    <location>
        <begin position="304"/>
        <end position="328"/>
    </location>
</feature>
<dbReference type="PANTHER" id="PTHR43047:SF72">
    <property type="entry name" value="OSMOSENSING HISTIDINE PROTEIN KINASE SLN1"/>
    <property type="match status" value="1"/>
</dbReference>
<reference evidence="10 11" key="1">
    <citation type="submission" date="2015-06" db="EMBL/GenBank/DDBJ databases">
        <title>Draft genome of the ant-associated black yeast Phialophora attae CBS 131958.</title>
        <authorList>
            <person name="Moreno L.F."/>
            <person name="Stielow B.J."/>
            <person name="de Hoog S."/>
            <person name="Vicente V.A."/>
            <person name="Weiss V.A."/>
            <person name="de Vries M."/>
            <person name="Cruz L.M."/>
            <person name="Souza E.M."/>
        </authorList>
    </citation>
    <scope>NUCLEOTIDE SEQUENCE [LARGE SCALE GENOMIC DNA]</scope>
    <source>
        <strain evidence="10 11">CBS 131958</strain>
    </source>
</reference>
<dbReference type="PROSITE" id="PS50110">
    <property type="entry name" value="RESPONSE_REGULATORY"/>
    <property type="match status" value="1"/>
</dbReference>
<dbReference type="CDD" id="cd00082">
    <property type="entry name" value="HisKA"/>
    <property type="match status" value="1"/>
</dbReference>
<dbReference type="InterPro" id="IPR003661">
    <property type="entry name" value="HisK_dim/P_dom"/>
</dbReference>
<dbReference type="SMART" id="SM00388">
    <property type="entry name" value="HisKA"/>
    <property type="match status" value="1"/>
</dbReference>
<feature type="region of interest" description="Disordered" evidence="7">
    <location>
        <begin position="1"/>
        <end position="23"/>
    </location>
</feature>
<dbReference type="Pfam" id="PF00072">
    <property type="entry name" value="Response_reg"/>
    <property type="match status" value="1"/>
</dbReference>
<dbReference type="Proteomes" id="UP000038010">
    <property type="component" value="Unassembled WGS sequence"/>
</dbReference>
<dbReference type="InterPro" id="IPR004358">
    <property type="entry name" value="Sig_transdc_His_kin-like_C"/>
</dbReference>
<feature type="region of interest" description="Disordered" evidence="7">
    <location>
        <begin position="414"/>
        <end position="447"/>
    </location>
</feature>
<dbReference type="RefSeq" id="XP_017994630.1">
    <property type="nucleotide sequence ID" value="XM_018147225.1"/>
</dbReference>
<dbReference type="PROSITE" id="PS50109">
    <property type="entry name" value="HIS_KIN"/>
    <property type="match status" value="1"/>
</dbReference>
<feature type="region of interest" description="Disordered" evidence="7">
    <location>
        <begin position="515"/>
        <end position="538"/>
    </location>
</feature>
<dbReference type="Pfam" id="PF02518">
    <property type="entry name" value="HATPase_c"/>
    <property type="match status" value="1"/>
</dbReference>
<dbReference type="GeneID" id="28738997"/>
<dbReference type="Gene3D" id="1.10.287.130">
    <property type="match status" value="1"/>
</dbReference>
<accession>A0A0N1NX66</accession>
<organism evidence="10 11">
    <name type="scientific">Cyphellophora attinorum</name>
    <dbReference type="NCBI Taxonomy" id="1664694"/>
    <lineage>
        <taxon>Eukaryota</taxon>
        <taxon>Fungi</taxon>
        <taxon>Dikarya</taxon>
        <taxon>Ascomycota</taxon>
        <taxon>Pezizomycotina</taxon>
        <taxon>Eurotiomycetes</taxon>
        <taxon>Chaetothyriomycetidae</taxon>
        <taxon>Chaetothyriales</taxon>
        <taxon>Cyphellophoraceae</taxon>
        <taxon>Cyphellophora</taxon>
    </lineage>
</organism>
<dbReference type="SUPFAM" id="SSF47384">
    <property type="entry name" value="Homodimeric domain of signal transducing histidine kinase"/>
    <property type="match status" value="1"/>
</dbReference>
<dbReference type="SMART" id="SM00448">
    <property type="entry name" value="REC"/>
    <property type="match status" value="1"/>
</dbReference>
<feature type="modified residue" description="4-aspartylphosphate" evidence="6">
    <location>
        <position position="1248"/>
    </location>
</feature>
<dbReference type="InterPro" id="IPR036890">
    <property type="entry name" value="HATPase_C_sf"/>
</dbReference>
<dbReference type="EMBL" id="LFJN01000053">
    <property type="protein sequence ID" value="KPI34667.1"/>
    <property type="molecule type" value="Genomic_DNA"/>
</dbReference>